<feature type="transmembrane region" description="Helical" evidence="2">
    <location>
        <begin position="171"/>
        <end position="189"/>
    </location>
</feature>
<accession>A0AAD6XU84</accession>
<keyword evidence="4" id="KW-1185">Reference proteome</keyword>
<dbReference type="AlphaFoldDB" id="A0AAD6XU84"/>
<evidence type="ECO:0000313" key="3">
    <source>
        <dbReference type="EMBL" id="KAJ7100166.1"/>
    </source>
</evidence>
<keyword evidence="2" id="KW-0812">Transmembrane</keyword>
<proteinExistence type="predicted"/>
<keyword evidence="2" id="KW-0472">Membrane</keyword>
<reference evidence="3" key="1">
    <citation type="submission" date="2023-03" db="EMBL/GenBank/DDBJ databases">
        <title>Massive genome expansion in bonnet fungi (Mycena s.s.) driven by repeated elements and novel gene families across ecological guilds.</title>
        <authorList>
            <consortium name="Lawrence Berkeley National Laboratory"/>
            <person name="Harder C.B."/>
            <person name="Miyauchi S."/>
            <person name="Viragh M."/>
            <person name="Kuo A."/>
            <person name="Thoen E."/>
            <person name="Andreopoulos B."/>
            <person name="Lu D."/>
            <person name="Skrede I."/>
            <person name="Drula E."/>
            <person name="Henrissat B."/>
            <person name="Morin E."/>
            <person name="Kohler A."/>
            <person name="Barry K."/>
            <person name="LaButti K."/>
            <person name="Morin E."/>
            <person name="Salamov A."/>
            <person name="Lipzen A."/>
            <person name="Mereny Z."/>
            <person name="Hegedus B."/>
            <person name="Baldrian P."/>
            <person name="Stursova M."/>
            <person name="Weitz H."/>
            <person name="Taylor A."/>
            <person name="Grigoriev I.V."/>
            <person name="Nagy L.G."/>
            <person name="Martin F."/>
            <person name="Kauserud H."/>
        </authorList>
    </citation>
    <scope>NUCLEOTIDE SEQUENCE</scope>
    <source>
        <strain evidence="3">CBHHK173m</strain>
    </source>
</reference>
<keyword evidence="2" id="KW-1133">Transmembrane helix</keyword>
<dbReference type="Proteomes" id="UP001222325">
    <property type="component" value="Unassembled WGS sequence"/>
</dbReference>
<gene>
    <name evidence="3" type="ORF">B0H15DRAFT_1018435</name>
</gene>
<dbReference type="EMBL" id="JARJCN010000006">
    <property type="protein sequence ID" value="KAJ7100166.1"/>
    <property type="molecule type" value="Genomic_DNA"/>
</dbReference>
<feature type="region of interest" description="Disordered" evidence="1">
    <location>
        <begin position="1"/>
        <end position="43"/>
    </location>
</feature>
<feature type="compositionally biased region" description="Low complexity" evidence="1">
    <location>
        <begin position="1"/>
        <end position="19"/>
    </location>
</feature>
<sequence length="224" mass="24729">MHTAAHPLSLSPSSPCSASRCHHPPPATWHDRGDGPDKLPTRSPLIIPISQRSRTLPESRRLRASAMSVKEPPPHLRPVAIAIEIASTIYIYIYISDHDHLPEFLLLPLPVRQCPPQALKPSCPPPLHLRPAPSAPPPAPSPCLPTHPATLLQTTASAPSMNHSRHSPRRIFSAFGGLFVLFGGGFYLARRVVAGRRAQELVLDRKQARELHRDHGHDHDQTRE</sequence>
<protein>
    <submittedName>
        <fullName evidence="3">Uncharacterized protein</fullName>
    </submittedName>
</protein>
<evidence type="ECO:0000256" key="1">
    <source>
        <dbReference type="SAM" id="MobiDB-lite"/>
    </source>
</evidence>
<evidence type="ECO:0000256" key="2">
    <source>
        <dbReference type="SAM" id="Phobius"/>
    </source>
</evidence>
<organism evidence="3 4">
    <name type="scientific">Mycena belliarum</name>
    <dbReference type="NCBI Taxonomy" id="1033014"/>
    <lineage>
        <taxon>Eukaryota</taxon>
        <taxon>Fungi</taxon>
        <taxon>Dikarya</taxon>
        <taxon>Basidiomycota</taxon>
        <taxon>Agaricomycotina</taxon>
        <taxon>Agaricomycetes</taxon>
        <taxon>Agaricomycetidae</taxon>
        <taxon>Agaricales</taxon>
        <taxon>Marasmiineae</taxon>
        <taxon>Mycenaceae</taxon>
        <taxon>Mycena</taxon>
    </lineage>
</organism>
<comment type="caution">
    <text evidence="3">The sequence shown here is derived from an EMBL/GenBank/DDBJ whole genome shotgun (WGS) entry which is preliminary data.</text>
</comment>
<feature type="compositionally biased region" description="Basic and acidic residues" evidence="1">
    <location>
        <begin position="29"/>
        <end position="40"/>
    </location>
</feature>
<name>A0AAD6XU84_9AGAR</name>
<evidence type="ECO:0000313" key="4">
    <source>
        <dbReference type="Proteomes" id="UP001222325"/>
    </source>
</evidence>